<accession>A0A167AUB6</accession>
<name>A0A167AUB6_9BACL</name>
<dbReference type="EMBL" id="LSFN01000039">
    <property type="protein sequence ID" value="OAB71437.1"/>
    <property type="molecule type" value="Genomic_DNA"/>
</dbReference>
<keyword evidence="2" id="KW-1185">Reference proteome</keyword>
<gene>
    <name evidence="1" type="ORF">PNBC_19245</name>
</gene>
<sequence>MIRKPCKLDTDFQRSISFQREIEVWLDGELDTVGKVESFTDETVKIDGSYFIRENCKFWMI</sequence>
<protein>
    <submittedName>
        <fullName evidence="1">Uncharacterized protein</fullName>
    </submittedName>
</protein>
<evidence type="ECO:0000313" key="1">
    <source>
        <dbReference type="EMBL" id="OAB71437.1"/>
    </source>
</evidence>
<dbReference type="STRING" id="1763538.LPB68_16375"/>
<organism evidence="1 2">
    <name type="scientific">Paenibacillus crassostreae</name>
    <dbReference type="NCBI Taxonomy" id="1763538"/>
    <lineage>
        <taxon>Bacteria</taxon>
        <taxon>Bacillati</taxon>
        <taxon>Bacillota</taxon>
        <taxon>Bacilli</taxon>
        <taxon>Bacillales</taxon>
        <taxon>Paenibacillaceae</taxon>
        <taxon>Paenibacillus</taxon>
    </lineage>
</organism>
<dbReference type="OrthoDB" id="2634383at2"/>
<evidence type="ECO:0000313" key="2">
    <source>
        <dbReference type="Proteomes" id="UP000077134"/>
    </source>
</evidence>
<dbReference type="AlphaFoldDB" id="A0A167AUB6"/>
<reference evidence="1 2" key="1">
    <citation type="submission" date="2016-02" db="EMBL/GenBank/DDBJ databases">
        <title>Paenibacillus sp. LPB0068, isolated from Crassostrea gigas.</title>
        <authorList>
            <person name="Shin S.-K."/>
            <person name="Yi H."/>
        </authorList>
    </citation>
    <scope>NUCLEOTIDE SEQUENCE [LARGE SCALE GENOMIC DNA]</scope>
    <source>
        <strain evidence="1 2">LPB0068</strain>
    </source>
</reference>
<proteinExistence type="predicted"/>
<dbReference type="Proteomes" id="UP000077134">
    <property type="component" value="Unassembled WGS sequence"/>
</dbReference>
<dbReference type="RefSeq" id="WP_068661049.1">
    <property type="nucleotide sequence ID" value="NZ_CP017770.1"/>
</dbReference>
<dbReference type="KEGG" id="pcx:LPB68_16375"/>
<comment type="caution">
    <text evidence="1">The sequence shown here is derived from an EMBL/GenBank/DDBJ whole genome shotgun (WGS) entry which is preliminary data.</text>
</comment>